<dbReference type="Pfam" id="PF14361">
    <property type="entry name" value="RsbRD_N"/>
    <property type="match status" value="1"/>
</dbReference>
<organism evidence="2">
    <name type="scientific">hydrothermal vent metagenome</name>
    <dbReference type="NCBI Taxonomy" id="652676"/>
    <lineage>
        <taxon>unclassified sequences</taxon>
        <taxon>metagenomes</taxon>
        <taxon>ecological metagenomes</taxon>
    </lineage>
</organism>
<proteinExistence type="predicted"/>
<name>A0A3B0UXN3_9ZZZZ</name>
<sequence length="183" mass="20730">MDLNKVLVENRLVIAEKWLDAVLSTYHKDGARFFKKQQDRFANPLGYSARTGLEKMVKVIAEGGELEVSAELKQFIKLRAVQEFTPAKALAFIYDLKPIMLEVCAKETEQMDLNRWFQVESQIDSLALLVFDLYMAARELIHKVKYEELRSGNAGVVAGGCPSGAVIHKHNAEKMELKVLRDC</sequence>
<gene>
    <name evidence="2" type="ORF">MNBD_DELTA03-397</name>
</gene>
<reference evidence="2" key="1">
    <citation type="submission" date="2018-06" db="EMBL/GenBank/DDBJ databases">
        <authorList>
            <person name="Zhirakovskaya E."/>
        </authorList>
    </citation>
    <scope>NUCLEOTIDE SEQUENCE</scope>
</reference>
<evidence type="ECO:0000259" key="1">
    <source>
        <dbReference type="Pfam" id="PF14361"/>
    </source>
</evidence>
<accession>A0A3B0UXN3</accession>
<feature type="domain" description="RsbT co-antagonist protein RsbRD N-terminal" evidence="1">
    <location>
        <begin position="14"/>
        <end position="142"/>
    </location>
</feature>
<dbReference type="AlphaFoldDB" id="A0A3B0UXN3"/>
<evidence type="ECO:0000313" key="2">
    <source>
        <dbReference type="EMBL" id="VAW35908.1"/>
    </source>
</evidence>
<protein>
    <recommendedName>
        <fullName evidence="1">RsbT co-antagonist protein RsbRD N-terminal domain-containing protein</fullName>
    </recommendedName>
</protein>
<dbReference type="EMBL" id="UOEX01000147">
    <property type="protein sequence ID" value="VAW35908.1"/>
    <property type="molecule type" value="Genomic_DNA"/>
</dbReference>
<dbReference type="InterPro" id="IPR025751">
    <property type="entry name" value="RsbRD_N_dom"/>
</dbReference>